<dbReference type="SFLD" id="SFLDG00358">
    <property type="entry name" value="Main_(cytGST)"/>
    <property type="match status" value="1"/>
</dbReference>
<keyword evidence="3" id="KW-0808">Transferase</keyword>
<feature type="domain" description="GST N-terminal" evidence="1">
    <location>
        <begin position="14"/>
        <end position="93"/>
    </location>
</feature>
<dbReference type="PROSITE" id="PS50404">
    <property type="entry name" value="GST_NTER"/>
    <property type="match status" value="1"/>
</dbReference>
<name>A0A2W7PZF0_9RHOB</name>
<dbReference type="FunFam" id="3.40.30.10:FF:000331">
    <property type="entry name" value="Glutathione S-transferase"/>
    <property type="match status" value="1"/>
</dbReference>
<dbReference type="InterPro" id="IPR036249">
    <property type="entry name" value="Thioredoxin-like_sf"/>
</dbReference>
<dbReference type="RefSeq" id="WP_111537866.1">
    <property type="nucleotide sequence ID" value="NZ_QKZL01000012.1"/>
</dbReference>
<dbReference type="SFLD" id="SFLDS00019">
    <property type="entry name" value="Glutathione_Transferase_(cytos"/>
    <property type="match status" value="1"/>
</dbReference>
<dbReference type="PANTHER" id="PTHR44051">
    <property type="entry name" value="GLUTATHIONE S-TRANSFERASE-RELATED"/>
    <property type="match status" value="1"/>
</dbReference>
<dbReference type="GO" id="GO:0016740">
    <property type="term" value="F:transferase activity"/>
    <property type="evidence" value="ECO:0007669"/>
    <property type="project" value="UniProtKB-KW"/>
</dbReference>
<dbReference type="InterPro" id="IPR004045">
    <property type="entry name" value="Glutathione_S-Trfase_N"/>
</dbReference>
<evidence type="ECO:0000313" key="4">
    <source>
        <dbReference type="Proteomes" id="UP000248916"/>
    </source>
</evidence>
<dbReference type="Gene3D" id="1.20.1050.10">
    <property type="match status" value="1"/>
</dbReference>
<organism evidence="3 4">
    <name type="scientific">Palleronia aestuarii</name>
    <dbReference type="NCBI Taxonomy" id="568105"/>
    <lineage>
        <taxon>Bacteria</taxon>
        <taxon>Pseudomonadati</taxon>
        <taxon>Pseudomonadota</taxon>
        <taxon>Alphaproteobacteria</taxon>
        <taxon>Rhodobacterales</taxon>
        <taxon>Roseobacteraceae</taxon>
        <taxon>Palleronia</taxon>
    </lineage>
</organism>
<dbReference type="CDD" id="cd03207">
    <property type="entry name" value="GST_C_8"/>
    <property type="match status" value="1"/>
</dbReference>
<dbReference type="CDD" id="cd03046">
    <property type="entry name" value="GST_N_GTT1_like"/>
    <property type="match status" value="1"/>
</dbReference>
<dbReference type="InterPro" id="IPR010987">
    <property type="entry name" value="Glutathione-S-Trfase_C-like"/>
</dbReference>
<dbReference type="SUPFAM" id="SSF47616">
    <property type="entry name" value="GST C-terminal domain-like"/>
    <property type="match status" value="1"/>
</dbReference>
<dbReference type="InterPro" id="IPR040079">
    <property type="entry name" value="Glutathione_S-Trfase"/>
</dbReference>
<proteinExistence type="predicted"/>
<feature type="domain" description="GST C-terminal" evidence="2">
    <location>
        <begin position="96"/>
        <end position="224"/>
    </location>
</feature>
<dbReference type="InterPro" id="IPR036282">
    <property type="entry name" value="Glutathione-S-Trfase_C_sf"/>
</dbReference>
<dbReference type="PROSITE" id="PS50405">
    <property type="entry name" value="GST_CTER"/>
    <property type="match status" value="1"/>
</dbReference>
<gene>
    <name evidence="3" type="ORF">LX81_02760</name>
</gene>
<comment type="caution">
    <text evidence="3">The sequence shown here is derived from an EMBL/GenBank/DDBJ whole genome shotgun (WGS) entry which is preliminary data.</text>
</comment>
<evidence type="ECO:0000259" key="2">
    <source>
        <dbReference type="PROSITE" id="PS50405"/>
    </source>
</evidence>
<dbReference type="OrthoDB" id="9810080at2"/>
<dbReference type="PANTHER" id="PTHR44051:SF8">
    <property type="entry name" value="GLUTATHIONE S-TRANSFERASE GSTA"/>
    <property type="match status" value="1"/>
</dbReference>
<dbReference type="SUPFAM" id="SSF52833">
    <property type="entry name" value="Thioredoxin-like"/>
    <property type="match status" value="1"/>
</dbReference>
<dbReference type="Gene3D" id="3.40.30.10">
    <property type="entry name" value="Glutaredoxin"/>
    <property type="match status" value="1"/>
</dbReference>
<sequence>MPIDPDAAITLTAFDWVPDFARGQVRDLRVRWALEEVGQSYAVRLLPLGSQKAAAHRAIQPFGQIPTFEEGDLTLFESGAIVWHVAERFHGLMPQDPTARARSLEWLFAALNTIEPPITDYSICTIFEAGESWSAPRRRAVEARIAERLGEASARLGDAAWFAGTFAAGDLMMVSVLRALEGTGLLDPYPNLVDYVARGTGRPAFERALADQLAGFTGSPPPGFDEWLAEMEAKKGDLA</sequence>
<protein>
    <submittedName>
        <fullName evidence="3">Glutathione S-transferase</fullName>
    </submittedName>
</protein>
<reference evidence="3 4" key="1">
    <citation type="submission" date="2018-06" db="EMBL/GenBank/DDBJ databases">
        <title>Genomic Encyclopedia of Archaeal and Bacterial Type Strains, Phase II (KMG-II): from individual species to whole genera.</title>
        <authorList>
            <person name="Goeker M."/>
        </authorList>
    </citation>
    <scope>NUCLEOTIDE SEQUENCE [LARGE SCALE GENOMIC DNA]</scope>
    <source>
        <strain evidence="3 4">DSM 22009</strain>
    </source>
</reference>
<dbReference type="Proteomes" id="UP000248916">
    <property type="component" value="Unassembled WGS sequence"/>
</dbReference>
<evidence type="ECO:0000259" key="1">
    <source>
        <dbReference type="PROSITE" id="PS50404"/>
    </source>
</evidence>
<dbReference type="Pfam" id="PF02798">
    <property type="entry name" value="GST_N"/>
    <property type="match status" value="1"/>
</dbReference>
<accession>A0A2W7PZF0</accession>
<evidence type="ECO:0000313" key="3">
    <source>
        <dbReference type="EMBL" id="PZX14909.1"/>
    </source>
</evidence>
<keyword evidence="4" id="KW-1185">Reference proteome</keyword>
<dbReference type="EMBL" id="QKZL01000012">
    <property type="protein sequence ID" value="PZX14909.1"/>
    <property type="molecule type" value="Genomic_DNA"/>
</dbReference>
<dbReference type="AlphaFoldDB" id="A0A2W7PZF0"/>